<evidence type="ECO:0000256" key="5">
    <source>
        <dbReference type="PROSITE-ProRule" id="PRU00277"/>
    </source>
</evidence>
<keyword evidence="3 5" id="KW-0697">Rotamase</keyword>
<dbReference type="Proteomes" id="UP001302949">
    <property type="component" value="Unassembled WGS sequence"/>
</dbReference>
<evidence type="ECO:0000313" key="9">
    <source>
        <dbReference type="Proteomes" id="UP001302949"/>
    </source>
</evidence>
<dbReference type="InterPro" id="IPR046357">
    <property type="entry name" value="PPIase_dom_sf"/>
</dbReference>
<evidence type="ECO:0000259" key="7">
    <source>
        <dbReference type="PROSITE" id="PS50059"/>
    </source>
</evidence>
<evidence type="ECO:0000256" key="3">
    <source>
        <dbReference type="ARBA" id="ARBA00023110"/>
    </source>
</evidence>
<evidence type="ECO:0000313" key="8">
    <source>
        <dbReference type="EMBL" id="MEA5138820.1"/>
    </source>
</evidence>
<dbReference type="SUPFAM" id="SSF54534">
    <property type="entry name" value="FKBP-like"/>
    <property type="match status" value="2"/>
</dbReference>
<gene>
    <name evidence="8" type="ORF">VB248_06740</name>
</gene>
<dbReference type="PROSITE" id="PS51257">
    <property type="entry name" value="PROKAR_LIPOPROTEIN"/>
    <property type="match status" value="1"/>
</dbReference>
<dbReference type="PANTHER" id="PTHR43811">
    <property type="entry name" value="FKBP-TYPE PEPTIDYL-PROLYL CIS-TRANS ISOMERASE FKPA"/>
    <property type="match status" value="1"/>
</dbReference>
<evidence type="ECO:0000256" key="2">
    <source>
        <dbReference type="ARBA" id="ARBA00006577"/>
    </source>
</evidence>
<dbReference type="RefSeq" id="WP_323295984.1">
    <property type="nucleotide sequence ID" value="NZ_JAYFUM010000007.1"/>
</dbReference>
<keyword evidence="9" id="KW-1185">Reference proteome</keyword>
<dbReference type="Pfam" id="PF00254">
    <property type="entry name" value="FKBP_C"/>
    <property type="match status" value="1"/>
</dbReference>
<dbReference type="Gene3D" id="3.10.50.40">
    <property type="match status" value="2"/>
</dbReference>
<evidence type="ECO:0000256" key="6">
    <source>
        <dbReference type="RuleBase" id="RU003915"/>
    </source>
</evidence>
<dbReference type="PROSITE" id="PS50059">
    <property type="entry name" value="FKBP_PPIASE"/>
    <property type="match status" value="1"/>
</dbReference>
<comment type="caution">
    <text evidence="8">The sequence shown here is derived from an EMBL/GenBank/DDBJ whole genome shotgun (WGS) entry which is preliminary data.</text>
</comment>
<dbReference type="InterPro" id="IPR001179">
    <property type="entry name" value="PPIase_FKBP_dom"/>
</dbReference>
<sequence length="293" mass="31953">MNKSIIWVFLLGIVGLISGCMSGGSDLEQLYQANENTVIQYGKDKGLTLIKDPNSGVYYYKTVTNATGRGAAQTELVKMFYTYTKLDGTMLDSTTKTIPFGLSYLTYSTILNTPIALMKEGESGVFIFPQTSQLTEPTILTVKFVSTRNETEQIDEFVKTKYAGLEVVKTSTGLQYVITKSTATGDLVKSGQTITVSYTGKLLYPTKKRDSNGFYIYNETFDSGSISFVLGQGSMVAGFEEAVSKLRLGDKGTFVFPSSLGYGQSGRTDSSTGAYTIPPYSPMNFEIEVTAVK</sequence>
<name>A0ABU5Q7J8_9BACT</name>
<evidence type="ECO:0000256" key="4">
    <source>
        <dbReference type="ARBA" id="ARBA00023235"/>
    </source>
</evidence>
<accession>A0ABU5Q7J8</accession>
<feature type="domain" description="PPIase FKBP-type" evidence="7">
    <location>
        <begin position="191"/>
        <end position="293"/>
    </location>
</feature>
<dbReference type="GO" id="GO:0003755">
    <property type="term" value="F:peptidyl-prolyl cis-trans isomerase activity"/>
    <property type="evidence" value="ECO:0007669"/>
    <property type="project" value="UniProtKB-EC"/>
</dbReference>
<protein>
    <recommendedName>
        <fullName evidence="6">Peptidyl-prolyl cis-trans isomerase</fullName>
        <ecNumber evidence="6">5.2.1.8</ecNumber>
    </recommendedName>
</protein>
<evidence type="ECO:0000256" key="1">
    <source>
        <dbReference type="ARBA" id="ARBA00000971"/>
    </source>
</evidence>
<dbReference type="EMBL" id="JAYFUM010000007">
    <property type="protein sequence ID" value="MEA5138820.1"/>
    <property type="molecule type" value="Genomic_DNA"/>
</dbReference>
<comment type="catalytic activity">
    <reaction evidence="1 5 6">
        <text>[protein]-peptidylproline (omega=180) = [protein]-peptidylproline (omega=0)</text>
        <dbReference type="Rhea" id="RHEA:16237"/>
        <dbReference type="Rhea" id="RHEA-COMP:10747"/>
        <dbReference type="Rhea" id="RHEA-COMP:10748"/>
        <dbReference type="ChEBI" id="CHEBI:83833"/>
        <dbReference type="ChEBI" id="CHEBI:83834"/>
        <dbReference type="EC" id="5.2.1.8"/>
    </reaction>
</comment>
<organism evidence="8 9">
    <name type="scientific">Arcicella rigui</name>
    <dbReference type="NCBI Taxonomy" id="797020"/>
    <lineage>
        <taxon>Bacteria</taxon>
        <taxon>Pseudomonadati</taxon>
        <taxon>Bacteroidota</taxon>
        <taxon>Cytophagia</taxon>
        <taxon>Cytophagales</taxon>
        <taxon>Flectobacillaceae</taxon>
        <taxon>Arcicella</taxon>
    </lineage>
</organism>
<proteinExistence type="inferred from homology"/>
<keyword evidence="4 5" id="KW-0413">Isomerase</keyword>
<reference evidence="8 9" key="1">
    <citation type="submission" date="2023-12" db="EMBL/GenBank/DDBJ databases">
        <title>Novel species of the genus Arcicella isolated from rivers.</title>
        <authorList>
            <person name="Lu H."/>
        </authorList>
    </citation>
    <scope>NUCLEOTIDE SEQUENCE [LARGE SCALE GENOMIC DNA]</scope>
    <source>
        <strain evidence="8 9">KCTC 23307</strain>
    </source>
</reference>
<comment type="similarity">
    <text evidence="2 6">Belongs to the FKBP-type PPIase family.</text>
</comment>
<dbReference type="EC" id="5.2.1.8" evidence="6"/>
<dbReference type="PANTHER" id="PTHR43811:SF19">
    <property type="entry name" value="39 KDA FK506-BINDING NUCLEAR PROTEIN"/>
    <property type="match status" value="1"/>
</dbReference>